<evidence type="ECO:0000256" key="2">
    <source>
        <dbReference type="ARBA" id="ARBA00023110"/>
    </source>
</evidence>
<dbReference type="Pfam" id="PF00160">
    <property type="entry name" value="Pro_isomerase"/>
    <property type="match status" value="1"/>
</dbReference>
<protein>
    <recommendedName>
        <fullName evidence="4">Peptidyl-prolyl cis-trans isomerase</fullName>
        <shortName evidence="4">PPIase</shortName>
        <ecNumber evidence="4">5.2.1.8</ecNumber>
    </recommendedName>
</protein>
<dbReference type="GO" id="GO:0005739">
    <property type="term" value="C:mitochondrion"/>
    <property type="evidence" value="ECO:0007669"/>
    <property type="project" value="TreeGrafter"/>
</dbReference>
<dbReference type="PROSITE" id="PS50072">
    <property type="entry name" value="CSA_PPIASE_2"/>
    <property type="match status" value="1"/>
</dbReference>
<dbReference type="InterPro" id="IPR002130">
    <property type="entry name" value="Cyclophilin-type_PPIase_dom"/>
</dbReference>
<evidence type="ECO:0000256" key="5">
    <source>
        <dbReference type="SAM" id="Phobius"/>
    </source>
</evidence>
<dbReference type="AlphaFoldDB" id="A0A7S1TIH0"/>
<evidence type="ECO:0000256" key="4">
    <source>
        <dbReference type="RuleBase" id="RU363019"/>
    </source>
</evidence>
<dbReference type="PRINTS" id="PR00153">
    <property type="entry name" value="CSAPPISMRASE"/>
</dbReference>
<dbReference type="GO" id="GO:0016018">
    <property type="term" value="F:cyclosporin A binding"/>
    <property type="evidence" value="ECO:0007669"/>
    <property type="project" value="TreeGrafter"/>
</dbReference>
<name>A0A7S1TIH0_9RHOD</name>
<keyword evidence="5" id="KW-1133">Transmembrane helix</keyword>
<dbReference type="SUPFAM" id="SSF50891">
    <property type="entry name" value="Cyclophilin-like"/>
    <property type="match status" value="1"/>
</dbReference>
<dbReference type="EC" id="5.2.1.8" evidence="4"/>
<comment type="function">
    <text evidence="4">PPIases accelerate the folding of proteins. It catalyzes the cis-trans isomerization of proline imidic peptide bonds in oligopeptides.</text>
</comment>
<proteinExistence type="inferred from homology"/>
<gene>
    <name evidence="7" type="ORF">CCAE0312_LOCUS8949</name>
</gene>
<dbReference type="GO" id="GO:0006457">
    <property type="term" value="P:protein folding"/>
    <property type="evidence" value="ECO:0007669"/>
    <property type="project" value="TreeGrafter"/>
</dbReference>
<feature type="transmembrane region" description="Helical" evidence="5">
    <location>
        <begin position="17"/>
        <end position="34"/>
    </location>
</feature>
<sequence length="230" mass="25335">MFVFPWNNMDPERRRKLILMISSIAIVILLASSYTSRILKDEDDWGLGRLGKDQDGSSQTLGNVTRVFLDVEEGQGGRKIGRLVVELRDDVVPRTARNFRELATGENGFGFRGSTMHRIIPGFMAQGGDFTRGDGRGGKSIYGDRFEDENFELKHDQAGVVSMANSGKNTNGSQFFITFAATPHLDGKHVVFGRILGEESFAVLRELEKAGSQSGATKSKIVIVNSGLFQ</sequence>
<keyword evidence="5" id="KW-0472">Membrane</keyword>
<keyword evidence="5" id="KW-0812">Transmembrane</keyword>
<feature type="domain" description="PPIase cyclophilin-type" evidence="6">
    <location>
        <begin position="70"/>
        <end position="228"/>
    </location>
</feature>
<comment type="catalytic activity">
    <reaction evidence="1 4">
        <text>[protein]-peptidylproline (omega=180) = [protein]-peptidylproline (omega=0)</text>
        <dbReference type="Rhea" id="RHEA:16237"/>
        <dbReference type="Rhea" id="RHEA-COMP:10747"/>
        <dbReference type="Rhea" id="RHEA-COMP:10748"/>
        <dbReference type="ChEBI" id="CHEBI:83833"/>
        <dbReference type="ChEBI" id="CHEBI:83834"/>
        <dbReference type="EC" id="5.2.1.8"/>
    </reaction>
</comment>
<keyword evidence="3 4" id="KW-0413">Isomerase</keyword>
<dbReference type="FunFam" id="2.40.100.10:FF:000013">
    <property type="entry name" value="Peptidyl-prolyl cis-trans isomerase"/>
    <property type="match status" value="1"/>
</dbReference>
<dbReference type="PANTHER" id="PTHR11071">
    <property type="entry name" value="PEPTIDYL-PROLYL CIS-TRANS ISOMERASE"/>
    <property type="match status" value="1"/>
</dbReference>
<evidence type="ECO:0000256" key="1">
    <source>
        <dbReference type="ARBA" id="ARBA00000971"/>
    </source>
</evidence>
<evidence type="ECO:0000259" key="6">
    <source>
        <dbReference type="PROSITE" id="PS50072"/>
    </source>
</evidence>
<evidence type="ECO:0000256" key="3">
    <source>
        <dbReference type="ARBA" id="ARBA00023235"/>
    </source>
</evidence>
<dbReference type="EMBL" id="HBGH01016176">
    <property type="protein sequence ID" value="CAD9236852.1"/>
    <property type="molecule type" value="Transcribed_RNA"/>
</dbReference>
<organism evidence="7">
    <name type="scientific">Compsopogon caeruleus</name>
    <dbReference type="NCBI Taxonomy" id="31354"/>
    <lineage>
        <taxon>Eukaryota</taxon>
        <taxon>Rhodophyta</taxon>
        <taxon>Compsopogonophyceae</taxon>
        <taxon>Compsopogonales</taxon>
        <taxon>Compsopogonaceae</taxon>
        <taxon>Compsopogon</taxon>
    </lineage>
</organism>
<keyword evidence="2 4" id="KW-0697">Rotamase</keyword>
<comment type="similarity">
    <text evidence="4">Belongs to the cyclophilin-type PPIase family.</text>
</comment>
<dbReference type="Gene3D" id="2.40.100.10">
    <property type="entry name" value="Cyclophilin-like"/>
    <property type="match status" value="1"/>
</dbReference>
<reference evidence="7" key="1">
    <citation type="submission" date="2021-01" db="EMBL/GenBank/DDBJ databases">
        <authorList>
            <person name="Corre E."/>
            <person name="Pelletier E."/>
            <person name="Niang G."/>
            <person name="Scheremetjew M."/>
            <person name="Finn R."/>
            <person name="Kale V."/>
            <person name="Holt S."/>
            <person name="Cochrane G."/>
            <person name="Meng A."/>
            <person name="Brown T."/>
            <person name="Cohen L."/>
        </authorList>
    </citation>
    <scope>NUCLEOTIDE SEQUENCE</scope>
    <source>
        <strain evidence="7">SAG 36.94</strain>
    </source>
</reference>
<evidence type="ECO:0000313" key="7">
    <source>
        <dbReference type="EMBL" id="CAD9236852.1"/>
    </source>
</evidence>
<accession>A0A7S1TIH0</accession>
<dbReference type="GO" id="GO:0003755">
    <property type="term" value="F:peptidyl-prolyl cis-trans isomerase activity"/>
    <property type="evidence" value="ECO:0007669"/>
    <property type="project" value="UniProtKB-UniRule"/>
</dbReference>
<dbReference type="InterPro" id="IPR029000">
    <property type="entry name" value="Cyclophilin-like_dom_sf"/>
</dbReference>
<dbReference type="PANTHER" id="PTHR11071:SF561">
    <property type="entry name" value="PEPTIDYL-PROLYL CIS-TRANS ISOMERASE D-RELATED"/>
    <property type="match status" value="1"/>
</dbReference>